<sequence length="106" mass="12660">VYLGHDWLRRHNPIIDWKTSEVTFSKCNHRESDIPIEEIDEPWEDGDRIMMVDLKQQIARIRATKAQALAEEGEKERMKRSFEEVVPEVYHEFKDVFAKESFDELP</sequence>
<dbReference type="Proteomes" id="UP000308600">
    <property type="component" value="Unassembled WGS sequence"/>
</dbReference>
<feature type="non-terminal residue" evidence="1">
    <location>
        <position position="106"/>
    </location>
</feature>
<evidence type="ECO:0000313" key="1">
    <source>
        <dbReference type="EMBL" id="TFK58550.1"/>
    </source>
</evidence>
<protein>
    <submittedName>
        <fullName evidence="1">Uncharacterized protein</fullName>
    </submittedName>
</protein>
<feature type="non-terminal residue" evidence="1">
    <location>
        <position position="1"/>
    </location>
</feature>
<organism evidence="1 2">
    <name type="scientific">Pluteus cervinus</name>
    <dbReference type="NCBI Taxonomy" id="181527"/>
    <lineage>
        <taxon>Eukaryota</taxon>
        <taxon>Fungi</taxon>
        <taxon>Dikarya</taxon>
        <taxon>Basidiomycota</taxon>
        <taxon>Agaricomycotina</taxon>
        <taxon>Agaricomycetes</taxon>
        <taxon>Agaricomycetidae</taxon>
        <taxon>Agaricales</taxon>
        <taxon>Pluteineae</taxon>
        <taxon>Pluteaceae</taxon>
        <taxon>Pluteus</taxon>
    </lineage>
</organism>
<dbReference type="EMBL" id="ML209305">
    <property type="protein sequence ID" value="TFK58550.1"/>
    <property type="molecule type" value="Genomic_DNA"/>
</dbReference>
<reference evidence="1 2" key="1">
    <citation type="journal article" date="2019" name="Nat. Ecol. Evol.">
        <title>Megaphylogeny resolves global patterns of mushroom evolution.</title>
        <authorList>
            <person name="Varga T."/>
            <person name="Krizsan K."/>
            <person name="Foldi C."/>
            <person name="Dima B."/>
            <person name="Sanchez-Garcia M."/>
            <person name="Sanchez-Ramirez S."/>
            <person name="Szollosi G.J."/>
            <person name="Szarkandi J.G."/>
            <person name="Papp V."/>
            <person name="Albert L."/>
            <person name="Andreopoulos W."/>
            <person name="Angelini C."/>
            <person name="Antonin V."/>
            <person name="Barry K.W."/>
            <person name="Bougher N.L."/>
            <person name="Buchanan P."/>
            <person name="Buyck B."/>
            <person name="Bense V."/>
            <person name="Catcheside P."/>
            <person name="Chovatia M."/>
            <person name="Cooper J."/>
            <person name="Damon W."/>
            <person name="Desjardin D."/>
            <person name="Finy P."/>
            <person name="Geml J."/>
            <person name="Haridas S."/>
            <person name="Hughes K."/>
            <person name="Justo A."/>
            <person name="Karasinski D."/>
            <person name="Kautmanova I."/>
            <person name="Kiss B."/>
            <person name="Kocsube S."/>
            <person name="Kotiranta H."/>
            <person name="LaButti K.M."/>
            <person name="Lechner B.E."/>
            <person name="Liimatainen K."/>
            <person name="Lipzen A."/>
            <person name="Lukacs Z."/>
            <person name="Mihaltcheva S."/>
            <person name="Morgado L.N."/>
            <person name="Niskanen T."/>
            <person name="Noordeloos M.E."/>
            <person name="Ohm R.A."/>
            <person name="Ortiz-Santana B."/>
            <person name="Ovrebo C."/>
            <person name="Racz N."/>
            <person name="Riley R."/>
            <person name="Savchenko A."/>
            <person name="Shiryaev A."/>
            <person name="Soop K."/>
            <person name="Spirin V."/>
            <person name="Szebenyi C."/>
            <person name="Tomsovsky M."/>
            <person name="Tulloss R.E."/>
            <person name="Uehling J."/>
            <person name="Grigoriev I.V."/>
            <person name="Vagvolgyi C."/>
            <person name="Papp T."/>
            <person name="Martin F.M."/>
            <person name="Miettinen O."/>
            <person name="Hibbett D.S."/>
            <person name="Nagy L.G."/>
        </authorList>
    </citation>
    <scope>NUCLEOTIDE SEQUENCE [LARGE SCALE GENOMIC DNA]</scope>
    <source>
        <strain evidence="1 2">NL-1719</strain>
    </source>
</reference>
<keyword evidence="2" id="KW-1185">Reference proteome</keyword>
<evidence type="ECO:0000313" key="2">
    <source>
        <dbReference type="Proteomes" id="UP000308600"/>
    </source>
</evidence>
<gene>
    <name evidence="1" type="ORF">BDN72DRAFT_752039</name>
</gene>
<accession>A0ACD2ZZF8</accession>
<proteinExistence type="predicted"/>
<name>A0ACD2ZZF8_9AGAR</name>